<keyword evidence="14" id="KW-0067">ATP-binding</keyword>
<proteinExistence type="inferred from homology"/>
<evidence type="ECO:0000256" key="9">
    <source>
        <dbReference type="ARBA" id="ARBA00022737"/>
    </source>
</evidence>
<dbReference type="InterPro" id="IPR036738">
    <property type="entry name" value="FRB_sf"/>
</dbReference>
<keyword evidence="24" id="KW-1185">Reference proteome</keyword>
<dbReference type="FunFam" id="1.10.390.10:FF:000003">
    <property type="entry name" value="Leukotriene A(4) hydrolase"/>
    <property type="match status" value="1"/>
</dbReference>
<dbReference type="InterPro" id="IPR045357">
    <property type="entry name" value="Aminopeptidase_N-like_N"/>
</dbReference>
<dbReference type="CDD" id="cd09599">
    <property type="entry name" value="M1_LTA4H"/>
    <property type="match status" value="1"/>
</dbReference>
<dbReference type="GO" id="GO:0008237">
    <property type="term" value="F:metallopeptidase activity"/>
    <property type="evidence" value="ECO:0007669"/>
    <property type="project" value="UniProtKB-KW"/>
</dbReference>
<dbReference type="InterPro" id="IPR009076">
    <property type="entry name" value="FRB_dom"/>
</dbReference>
<evidence type="ECO:0000256" key="13">
    <source>
        <dbReference type="ARBA" id="ARBA00022833"/>
    </source>
</evidence>
<name>A0AAV2YAZ9_9STRA</name>
<dbReference type="Gene3D" id="3.30.2010.30">
    <property type="match status" value="1"/>
</dbReference>
<dbReference type="GO" id="GO:0031932">
    <property type="term" value="C:TORC2 complex"/>
    <property type="evidence" value="ECO:0007669"/>
    <property type="project" value="TreeGrafter"/>
</dbReference>
<dbReference type="SUPFAM" id="SSF56112">
    <property type="entry name" value="Protein kinase-like (PK-like)"/>
    <property type="match status" value="1"/>
</dbReference>
<comment type="cofactor">
    <cofactor evidence="1">
        <name>Zn(2+)</name>
        <dbReference type="ChEBI" id="CHEBI:29105"/>
    </cofactor>
</comment>
<evidence type="ECO:0000256" key="19">
    <source>
        <dbReference type="SAM" id="MobiDB-lite"/>
    </source>
</evidence>
<dbReference type="InterPro" id="IPR016024">
    <property type="entry name" value="ARM-type_fold"/>
</dbReference>
<dbReference type="Gene3D" id="2.60.40.1730">
    <property type="entry name" value="tricorn interacting facor f3 domain"/>
    <property type="match status" value="1"/>
</dbReference>
<dbReference type="SMART" id="SM00146">
    <property type="entry name" value="PI3Kc"/>
    <property type="match status" value="1"/>
</dbReference>
<reference evidence="23" key="1">
    <citation type="submission" date="2022-11" db="EMBL/GenBank/DDBJ databases">
        <authorList>
            <person name="Morgan W.R."/>
            <person name="Tartar A."/>
        </authorList>
    </citation>
    <scope>NUCLEOTIDE SEQUENCE</scope>
    <source>
        <strain evidence="23">ARSEF 373</strain>
    </source>
</reference>
<evidence type="ECO:0000313" key="23">
    <source>
        <dbReference type="EMBL" id="DAZ92720.1"/>
    </source>
</evidence>
<gene>
    <name evidence="23" type="ORF">N0F65_001777</name>
</gene>
<reference evidence="23" key="2">
    <citation type="journal article" date="2023" name="Microbiol Resour">
        <title>Decontamination and Annotation of the Draft Genome Sequence of the Oomycete Lagenidium giganteum ARSEF 373.</title>
        <authorList>
            <person name="Morgan W.R."/>
            <person name="Tartar A."/>
        </authorList>
    </citation>
    <scope>NUCLEOTIDE SEQUENCE</scope>
    <source>
        <strain evidence="23">ARSEF 373</strain>
    </source>
</reference>
<dbReference type="InterPro" id="IPR018936">
    <property type="entry name" value="PI3/4_kinase_CS"/>
</dbReference>
<dbReference type="SUPFAM" id="SSF47212">
    <property type="entry name" value="FKBP12-rapamycin-binding domain of FKBP-rapamycin-associated protein (FRAP)"/>
    <property type="match status" value="1"/>
</dbReference>
<organism evidence="23 24">
    <name type="scientific">Lagenidium giganteum</name>
    <dbReference type="NCBI Taxonomy" id="4803"/>
    <lineage>
        <taxon>Eukaryota</taxon>
        <taxon>Sar</taxon>
        <taxon>Stramenopiles</taxon>
        <taxon>Oomycota</taxon>
        <taxon>Peronosporomycetes</taxon>
        <taxon>Pythiales</taxon>
        <taxon>Pythiaceae</taxon>
    </lineage>
</organism>
<keyword evidence="10" id="KW-0547">Nucleotide-binding</keyword>
<evidence type="ECO:0000256" key="1">
    <source>
        <dbReference type="ARBA" id="ARBA00001947"/>
    </source>
</evidence>
<keyword evidence="11" id="KW-0418">Kinase</keyword>
<dbReference type="InterPro" id="IPR038502">
    <property type="entry name" value="M1_LTA-4_hydro/amino_C_sf"/>
</dbReference>
<comment type="catalytic activity">
    <reaction evidence="17">
        <text>L-threonyl-[protein] + ATP = O-phospho-L-threonyl-[protein] + ADP + H(+)</text>
        <dbReference type="Rhea" id="RHEA:46608"/>
        <dbReference type="Rhea" id="RHEA-COMP:11060"/>
        <dbReference type="Rhea" id="RHEA-COMP:11605"/>
        <dbReference type="ChEBI" id="CHEBI:15378"/>
        <dbReference type="ChEBI" id="CHEBI:30013"/>
        <dbReference type="ChEBI" id="CHEBI:30616"/>
        <dbReference type="ChEBI" id="CHEBI:61977"/>
        <dbReference type="ChEBI" id="CHEBI:456216"/>
        <dbReference type="EC" id="2.7.11.1"/>
    </reaction>
</comment>
<dbReference type="GO" id="GO:0031929">
    <property type="term" value="P:TOR signaling"/>
    <property type="evidence" value="ECO:0007669"/>
    <property type="project" value="TreeGrafter"/>
</dbReference>
<evidence type="ECO:0000256" key="15">
    <source>
        <dbReference type="ARBA" id="ARBA00023049"/>
    </source>
</evidence>
<feature type="compositionally biased region" description="Low complexity" evidence="19">
    <location>
        <begin position="875"/>
        <end position="896"/>
    </location>
</feature>
<evidence type="ECO:0000256" key="11">
    <source>
        <dbReference type="ARBA" id="ARBA00022777"/>
    </source>
</evidence>
<dbReference type="InterPro" id="IPR026683">
    <property type="entry name" value="TOR_cat"/>
</dbReference>
<dbReference type="GO" id="GO:0005634">
    <property type="term" value="C:nucleus"/>
    <property type="evidence" value="ECO:0007669"/>
    <property type="project" value="TreeGrafter"/>
</dbReference>
<dbReference type="CDD" id="cd05169">
    <property type="entry name" value="PIKKc_TOR"/>
    <property type="match status" value="1"/>
</dbReference>
<dbReference type="GO" id="GO:0008270">
    <property type="term" value="F:zinc ion binding"/>
    <property type="evidence" value="ECO:0007669"/>
    <property type="project" value="InterPro"/>
</dbReference>
<evidence type="ECO:0000259" key="20">
    <source>
        <dbReference type="PROSITE" id="PS50290"/>
    </source>
</evidence>
<dbReference type="Gene3D" id="1.25.40.320">
    <property type="entry name" value="Peptidase M1, leukotriene A4 hydrolase/aminopeptidase C-terminal domain"/>
    <property type="match status" value="1"/>
</dbReference>
<dbReference type="FunFam" id="3.30.1010.10:FF:000006">
    <property type="entry name" value="Serine/threonine-protein kinase TOR"/>
    <property type="match status" value="1"/>
</dbReference>
<dbReference type="EMBL" id="DAKRPA010000394">
    <property type="protein sequence ID" value="DAZ92720.1"/>
    <property type="molecule type" value="Genomic_DNA"/>
</dbReference>
<dbReference type="Pfam" id="PF08771">
    <property type="entry name" value="FRB_dom"/>
    <property type="match status" value="1"/>
</dbReference>
<comment type="similarity">
    <text evidence="2">Belongs to the peptidase M1 family.</text>
</comment>
<evidence type="ECO:0000256" key="8">
    <source>
        <dbReference type="ARBA" id="ARBA00022723"/>
    </source>
</evidence>
<dbReference type="GO" id="GO:0016242">
    <property type="term" value="P:negative regulation of macroautophagy"/>
    <property type="evidence" value="ECO:0007669"/>
    <property type="project" value="TreeGrafter"/>
</dbReference>
<keyword evidence="12" id="KW-0378">Hydrolase</keyword>
<evidence type="ECO:0000256" key="2">
    <source>
        <dbReference type="ARBA" id="ARBA00010136"/>
    </source>
</evidence>
<dbReference type="FunFam" id="1.20.120.150:FF:000001">
    <property type="entry name" value="Serine/threonine-protein kinase TOR"/>
    <property type="match status" value="1"/>
</dbReference>
<dbReference type="PROSITE" id="PS00915">
    <property type="entry name" value="PI3_4_KINASE_1"/>
    <property type="match status" value="1"/>
</dbReference>
<keyword evidence="8" id="KW-0479">Metal-binding</keyword>
<evidence type="ECO:0000256" key="4">
    <source>
        <dbReference type="ARBA" id="ARBA00012513"/>
    </source>
</evidence>
<dbReference type="InterPro" id="IPR003152">
    <property type="entry name" value="FATC_dom"/>
</dbReference>
<feature type="domain" description="FATC" evidence="22">
    <location>
        <begin position="1009"/>
        <end position="1040"/>
    </location>
</feature>
<dbReference type="PANTHER" id="PTHR11139">
    <property type="entry name" value="ATAXIA TELANGIECTASIA MUTATED ATM -RELATED"/>
    <property type="match status" value="1"/>
</dbReference>
<evidence type="ECO:0000256" key="16">
    <source>
        <dbReference type="ARBA" id="ARBA00023306"/>
    </source>
</evidence>
<keyword evidence="5" id="KW-0723">Serine/threonine-protein kinase</keyword>
<feature type="region of interest" description="Disordered" evidence="19">
    <location>
        <begin position="613"/>
        <end position="821"/>
    </location>
</feature>
<evidence type="ECO:0000256" key="7">
    <source>
        <dbReference type="ARBA" id="ARBA00022679"/>
    </source>
</evidence>
<keyword evidence="16" id="KW-0131">Cell cycle</keyword>
<keyword evidence="15" id="KW-0482">Metalloprotease</keyword>
<feature type="compositionally biased region" description="Polar residues" evidence="19">
    <location>
        <begin position="640"/>
        <end position="658"/>
    </location>
</feature>
<dbReference type="GO" id="GO:0031931">
    <property type="term" value="C:TORC1 complex"/>
    <property type="evidence" value="ECO:0007669"/>
    <property type="project" value="TreeGrafter"/>
</dbReference>
<comment type="similarity">
    <text evidence="3">Belongs to the PI3/PI4-kinase family.</text>
</comment>
<feature type="compositionally biased region" description="Basic and acidic residues" evidence="19">
    <location>
        <begin position="696"/>
        <end position="709"/>
    </location>
</feature>
<dbReference type="Gene3D" id="1.10.1070.11">
    <property type="entry name" value="Phosphatidylinositol 3-/4-kinase, catalytic domain"/>
    <property type="match status" value="1"/>
</dbReference>
<dbReference type="Pfam" id="PF09127">
    <property type="entry name" value="Leuk-A4-hydro_C"/>
    <property type="match status" value="1"/>
</dbReference>
<keyword evidence="7" id="KW-0808">Transferase</keyword>
<dbReference type="Pfam" id="PF01433">
    <property type="entry name" value="Peptidase_M1"/>
    <property type="match status" value="1"/>
</dbReference>
<dbReference type="Gene3D" id="3.30.1010.10">
    <property type="entry name" value="Phosphatidylinositol 3-kinase Catalytic Subunit, Chain A, domain 4"/>
    <property type="match status" value="1"/>
</dbReference>
<dbReference type="PANTHER" id="PTHR11139:SF9">
    <property type="entry name" value="SERINE_THREONINE-PROTEIN KINASE MTOR"/>
    <property type="match status" value="1"/>
</dbReference>
<evidence type="ECO:0000256" key="10">
    <source>
        <dbReference type="ARBA" id="ARBA00022741"/>
    </source>
</evidence>
<feature type="region of interest" description="Disordered" evidence="19">
    <location>
        <begin position="875"/>
        <end position="906"/>
    </location>
</feature>
<dbReference type="InterPro" id="IPR014782">
    <property type="entry name" value="Peptidase_M1_dom"/>
</dbReference>
<dbReference type="FunFam" id="1.10.1070.11:FF:000007">
    <property type="entry name" value="Serine/threonine-protein kinase TOR"/>
    <property type="match status" value="1"/>
</dbReference>
<dbReference type="GO" id="GO:0005524">
    <property type="term" value="F:ATP binding"/>
    <property type="evidence" value="ECO:0007669"/>
    <property type="project" value="UniProtKB-KW"/>
</dbReference>
<feature type="compositionally biased region" description="Low complexity" evidence="19">
    <location>
        <begin position="677"/>
        <end position="695"/>
    </location>
</feature>
<feature type="domain" description="PI3K/PI4K catalytic" evidence="20">
    <location>
        <begin position="308"/>
        <end position="624"/>
    </location>
</feature>
<evidence type="ECO:0000256" key="5">
    <source>
        <dbReference type="ARBA" id="ARBA00022527"/>
    </source>
</evidence>
<dbReference type="InterPro" id="IPR049980">
    <property type="entry name" value="LTA4H_cat"/>
</dbReference>
<feature type="domain" description="FAT" evidence="21">
    <location>
        <begin position="1"/>
        <end position="133"/>
    </location>
</feature>
<dbReference type="Proteomes" id="UP001146120">
    <property type="component" value="Unassembled WGS sequence"/>
</dbReference>
<keyword evidence="9" id="KW-0677">Repeat</keyword>
<dbReference type="EC" id="2.7.11.1" evidence="4"/>
<dbReference type="InterPro" id="IPR027268">
    <property type="entry name" value="Peptidase_M4/M1_CTD_sf"/>
</dbReference>
<dbReference type="Gene3D" id="1.10.390.10">
    <property type="entry name" value="Neutral Protease Domain 2"/>
    <property type="match status" value="1"/>
</dbReference>
<dbReference type="Pfam" id="PF02260">
    <property type="entry name" value="FATC"/>
    <property type="match status" value="1"/>
</dbReference>
<sequence>YTQHPPSPAPSPTQPASTIATAGIGPFIAPAIEGFFRSIALGRSRWAANVQQDILRVLTLWFAHGHRSDVHAALVQGFSSVSIETWLIVIPQLIARIHTPYPRIQTQLHRLLRAIGSQHPHALIYPLSVALKSPLQVRQQAAEAIMSTMRRHYVELVDEALLVSRELIRVAILWHEMWHEGLEEASRLYFGEHDVDAMVAVLQPLHQMMENGPETLREVSFQQAFGRDLREAYEWLQRFLNNRKNESDLNRAWDLYYHVFRRINKQLPQLTTLELQYVSPNLLQARNLQLAVPGTYRAGHSIVKIGSFLPTIQVITSKQRPRRITIVGSNGLEYMFLLKGHEDLRQDERVTQLFGLVNALLINDRTTSKKDLQIHRYPVIPLSHNAGIVGWVPHCDTLHQLIRDYREARKILLNIEHRLMLQMAPDYDALTLLQKVEVFEYALENTAGQDLYKVLWLKSDNSEVWLDRRTNYTRSLAVMSMVGYILGLGDRHPSNLMLHRFTGTIVHIDFGDCFEVAMHREKYPEKIPFRLTRMLTNAMEVSGIEGNFRFSCESVMQVLRENRHSLMAMLEAFVHDPLICWRLLAPTNVSPSKAGPSHAGSVAAPMDVPDEMERKQQTGHHGHQHGQHPAHHGGRRRSESITIPESQKQSNGHKQQQEAPLPMKAPTVTTAPPPTPAATRASGSTTAAPTTPTREAASREAQQQKKALEPTETIEEEDDSQKEDSKEQEGQTEEAQEIKTETKIKMPPMSASMAKSRPMAMSVRGRQGGAHLPPRPSTSVSSRPMSMSKSIAFTRKPPPPARSFSNGGGPTLEDDDEEMQKINYRETNLHKEISNLAASVTNVGQGSLSRSFSQTAAEAAAAAALAASEAVGARAQTQSTQSATAPAPPATETKAPPAVPEEMAASGVVRTKARRMSFSQQVAAVAAATASMGAQAQTSGGIGVPTQVAQSQSKSDLHTNRSHRERELVHALGPEGAAAPREALNEKAVAVIRRVQAKLTGRDSEGEKEPLDVSAQVQRLINQAASHENLCQCYIGAPHAVPVPLPDPAPSLDVATATMPARRLQHHSFANLDEVAYAHLHWIVTLDFDTQVLRGEAEYTFSYSSVDVNSPPVVVLDTNHLQVEKAFVDDKPVDFHLEDDYKAFGRALVVPIQPEATKVRVVYTTTAKAAGLQWLPKEQTAGKTHPYLFTQCQAIHARSLVPSPDTPACKFTYTADVTVPSWCTPLLSAIADTSKPVKVQDDKRTVSFRQDVPIPSYLLAIAAGRLESLELGPRSRVWAEPAVVAKAAHEFAQTEQFLQHAEEITGQEYVWKRYDLVCLPPSFPYGGMENPCLTFVTPTLLAGDRSLADVVAHEIAHSWTGNLVTNHSWKDFWLNEGWTMWLERKIMTRIYSDPLAYDLKATIGLRDLVESVEDFGCKHGFTHLVPEVDDVDPDDVFSSIPYEKGFNFLNYLKDVVGGHEVFDKFAKAYIRNFRYKTLTSEDFKQFFIHYFTEIDNKSEEIKEVDWHTWYHTPGMPPVPARFDTTRTALAISLGESMSHNTDSNVWEAIVPSLDLGKWQTTLWLLLLDTLLLNQQEHGAKFTPAHLDALDTFCGNQMTQSRNAEIRFRWYTLSLRAQDDREVANTARFLEEQGRMKFVRQLFRDLCRAAGKPFTVELFDRIKSQYHPIAAKMIQKDLDEHQDDACKAAASIVDAPLSAIKNVASLANSKLTSWIGSPEAAAAAVASAGVVLTAVLVANRR</sequence>
<dbReference type="PROSITE" id="PS00916">
    <property type="entry name" value="PI3_4_KINASE_2"/>
    <property type="match status" value="1"/>
</dbReference>
<dbReference type="PRINTS" id="PR00756">
    <property type="entry name" value="ALADIPTASE"/>
</dbReference>
<evidence type="ECO:0000256" key="6">
    <source>
        <dbReference type="ARBA" id="ARBA00022670"/>
    </source>
</evidence>
<dbReference type="InterPro" id="IPR000403">
    <property type="entry name" value="PI3/4_kinase_cat_dom"/>
</dbReference>
<dbReference type="FunFam" id="3.30.2010.30:FF:000001">
    <property type="entry name" value="Leukotriene A(4) hydrolase"/>
    <property type="match status" value="1"/>
</dbReference>
<protein>
    <recommendedName>
        <fullName evidence="4">non-specific serine/threonine protein kinase</fullName>
        <ecNumber evidence="4">2.7.11.1</ecNumber>
    </recommendedName>
</protein>
<evidence type="ECO:0000256" key="14">
    <source>
        <dbReference type="ARBA" id="ARBA00022840"/>
    </source>
</evidence>
<dbReference type="GO" id="GO:0005737">
    <property type="term" value="C:cytoplasm"/>
    <property type="evidence" value="ECO:0007669"/>
    <property type="project" value="TreeGrafter"/>
</dbReference>
<evidence type="ECO:0000259" key="21">
    <source>
        <dbReference type="PROSITE" id="PS51189"/>
    </source>
</evidence>
<feature type="compositionally biased region" description="Basic residues" evidence="19">
    <location>
        <begin position="617"/>
        <end position="635"/>
    </location>
</feature>
<accession>A0AAV2YAZ9</accession>
<dbReference type="SUPFAM" id="SSF48371">
    <property type="entry name" value="ARM repeat"/>
    <property type="match status" value="1"/>
</dbReference>
<evidence type="ECO:0000256" key="12">
    <source>
        <dbReference type="ARBA" id="ARBA00022801"/>
    </source>
</evidence>
<dbReference type="GO" id="GO:0006508">
    <property type="term" value="P:proteolysis"/>
    <property type="evidence" value="ECO:0007669"/>
    <property type="project" value="UniProtKB-KW"/>
</dbReference>
<dbReference type="SMART" id="SM01345">
    <property type="entry name" value="Rapamycin_bind"/>
    <property type="match status" value="1"/>
</dbReference>
<dbReference type="GO" id="GO:0044877">
    <property type="term" value="F:protein-containing complex binding"/>
    <property type="evidence" value="ECO:0007669"/>
    <property type="project" value="InterPro"/>
</dbReference>
<feature type="non-terminal residue" evidence="23">
    <location>
        <position position="1"/>
    </location>
</feature>
<dbReference type="Gene3D" id="1.20.120.150">
    <property type="entry name" value="FKBP12-rapamycin binding domain"/>
    <property type="match status" value="1"/>
</dbReference>
<feature type="compositionally biased region" description="Low complexity" evidence="19">
    <location>
        <begin position="777"/>
        <end position="790"/>
    </location>
</feature>
<evidence type="ECO:0000256" key="17">
    <source>
        <dbReference type="ARBA" id="ARBA00047899"/>
    </source>
</evidence>
<dbReference type="InterPro" id="IPR015211">
    <property type="entry name" value="Peptidase_M1_C"/>
</dbReference>
<comment type="catalytic activity">
    <reaction evidence="18">
        <text>L-seryl-[protein] + ATP = O-phospho-L-seryl-[protein] + ADP + H(+)</text>
        <dbReference type="Rhea" id="RHEA:17989"/>
        <dbReference type="Rhea" id="RHEA-COMP:9863"/>
        <dbReference type="Rhea" id="RHEA-COMP:11604"/>
        <dbReference type="ChEBI" id="CHEBI:15378"/>
        <dbReference type="ChEBI" id="CHEBI:29999"/>
        <dbReference type="ChEBI" id="CHEBI:30616"/>
        <dbReference type="ChEBI" id="CHEBI:83421"/>
        <dbReference type="ChEBI" id="CHEBI:456216"/>
        <dbReference type="EC" id="2.7.11.1"/>
    </reaction>
</comment>
<evidence type="ECO:0000313" key="24">
    <source>
        <dbReference type="Proteomes" id="UP001146120"/>
    </source>
</evidence>
<dbReference type="GO" id="GO:0004674">
    <property type="term" value="F:protein serine/threonine kinase activity"/>
    <property type="evidence" value="ECO:0007669"/>
    <property type="project" value="UniProtKB-KW"/>
</dbReference>
<comment type="caution">
    <text evidence="23">The sequence shown here is derived from an EMBL/GenBank/DDBJ whole genome shotgun (WGS) entry which is preliminary data.</text>
</comment>
<dbReference type="InterPro" id="IPR011009">
    <property type="entry name" value="Kinase-like_dom_sf"/>
</dbReference>
<evidence type="ECO:0000259" key="22">
    <source>
        <dbReference type="PROSITE" id="PS51190"/>
    </source>
</evidence>
<dbReference type="Pfam" id="PF00454">
    <property type="entry name" value="PI3_PI4_kinase"/>
    <property type="match status" value="1"/>
</dbReference>
<evidence type="ECO:0000256" key="18">
    <source>
        <dbReference type="ARBA" id="ARBA00048679"/>
    </source>
</evidence>
<evidence type="ECO:0000256" key="3">
    <source>
        <dbReference type="ARBA" id="ARBA00011031"/>
    </source>
</evidence>
<dbReference type="SUPFAM" id="SSF55486">
    <property type="entry name" value="Metalloproteases ('zincins'), catalytic domain"/>
    <property type="match status" value="1"/>
</dbReference>
<dbReference type="SUPFAM" id="SSF63737">
    <property type="entry name" value="Leukotriene A4 hydrolase N-terminal domain"/>
    <property type="match status" value="1"/>
</dbReference>
<keyword evidence="13" id="KW-0862">Zinc</keyword>
<dbReference type="InterPro" id="IPR014009">
    <property type="entry name" value="PIK_FAT"/>
</dbReference>
<dbReference type="InterPro" id="IPR042097">
    <property type="entry name" value="Aminopeptidase_N-like_N_sf"/>
</dbReference>
<dbReference type="InterPro" id="IPR001930">
    <property type="entry name" value="Peptidase_M1"/>
</dbReference>
<dbReference type="InterPro" id="IPR036940">
    <property type="entry name" value="PI3/4_kinase_cat_sf"/>
</dbReference>
<feature type="compositionally biased region" description="Acidic residues" evidence="19">
    <location>
        <begin position="712"/>
        <end position="721"/>
    </location>
</feature>
<keyword evidence="6" id="KW-0645">Protease</keyword>
<dbReference type="PROSITE" id="PS51189">
    <property type="entry name" value="FAT"/>
    <property type="match status" value="1"/>
</dbReference>
<dbReference type="InterPro" id="IPR050517">
    <property type="entry name" value="DDR_Repair_Kinase"/>
</dbReference>
<dbReference type="PROSITE" id="PS50290">
    <property type="entry name" value="PI3_4_KINASE_3"/>
    <property type="match status" value="1"/>
</dbReference>
<dbReference type="PROSITE" id="PS51190">
    <property type="entry name" value="FATC"/>
    <property type="match status" value="1"/>
</dbReference>
<dbReference type="SMART" id="SM01263">
    <property type="entry name" value="Leuk-A4-hydro_C"/>
    <property type="match status" value="1"/>
</dbReference>
<dbReference type="SMART" id="SM01343">
    <property type="entry name" value="FATC"/>
    <property type="match status" value="1"/>
</dbReference>
<dbReference type="Pfam" id="PF17900">
    <property type="entry name" value="Peptidase_M1_N"/>
    <property type="match status" value="1"/>
</dbReference>